<evidence type="ECO:0000259" key="14">
    <source>
        <dbReference type="Pfam" id="PF00288"/>
    </source>
</evidence>
<keyword evidence="17" id="KW-1185">Reference proteome</keyword>
<dbReference type="PROSITE" id="PS00627">
    <property type="entry name" value="GHMP_KINASES_ATP"/>
    <property type="match status" value="1"/>
</dbReference>
<dbReference type="InterPro" id="IPR000870">
    <property type="entry name" value="Homoserine_kinase"/>
</dbReference>
<evidence type="ECO:0000256" key="13">
    <source>
        <dbReference type="HAMAP-Rule" id="MF_00384"/>
    </source>
</evidence>
<dbReference type="Gene3D" id="3.30.230.10">
    <property type="match status" value="1"/>
</dbReference>
<sequence>MKTQSFQIKVPGSTANLGPGFDSIGLAVSRYLELEVTRAADWFFSSESKDLKGIPAGVNNLVCKVAKQTAEQLNVNLPPCHVKMTSNIPLARGLGSSAAAIVAGIELACYFSNEVVTAEQKTRIASLWEGHPDNVAASVYGGLVIGTHHQDWTRVVQAGIPKIDLVFLIPTEEVLTKTARGVLPEKLNFPEAVQAGSVGNVLTAAALTQDWELVGEMMARDLYHQPYRKQLIPLMDKVISFAEAEEDIYGAALSGAGPTILCITKEGMGAQVAHTLTQAFKGIEVDVLKPAEHGVKLITKN</sequence>
<evidence type="ECO:0000256" key="6">
    <source>
        <dbReference type="ARBA" id="ARBA00022679"/>
    </source>
</evidence>
<dbReference type="RefSeq" id="WP_343131251.1">
    <property type="nucleotide sequence ID" value="NZ_JBCITK010000001.1"/>
</dbReference>
<comment type="subcellular location">
    <subcellularLocation>
        <location evidence="13">Cytoplasm</location>
    </subcellularLocation>
</comment>
<dbReference type="SUPFAM" id="SSF54211">
    <property type="entry name" value="Ribosomal protein S5 domain 2-like"/>
    <property type="match status" value="1"/>
</dbReference>
<comment type="catalytic activity">
    <reaction evidence="11 13">
        <text>L-homoserine + ATP = O-phospho-L-homoserine + ADP + H(+)</text>
        <dbReference type="Rhea" id="RHEA:13985"/>
        <dbReference type="ChEBI" id="CHEBI:15378"/>
        <dbReference type="ChEBI" id="CHEBI:30616"/>
        <dbReference type="ChEBI" id="CHEBI:57476"/>
        <dbReference type="ChEBI" id="CHEBI:57590"/>
        <dbReference type="ChEBI" id="CHEBI:456216"/>
        <dbReference type="EC" id="2.7.1.39"/>
    </reaction>
</comment>
<evidence type="ECO:0000256" key="8">
    <source>
        <dbReference type="ARBA" id="ARBA00022741"/>
    </source>
</evidence>
<dbReference type="InterPro" id="IPR020568">
    <property type="entry name" value="Ribosomal_Su5_D2-typ_SF"/>
</dbReference>
<dbReference type="Pfam" id="PF08544">
    <property type="entry name" value="GHMP_kinases_C"/>
    <property type="match status" value="1"/>
</dbReference>
<evidence type="ECO:0000259" key="15">
    <source>
        <dbReference type="Pfam" id="PF08544"/>
    </source>
</evidence>
<evidence type="ECO:0000313" key="17">
    <source>
        <dbReference type="Proteomes" id="UP001418796"/>
    </source>
</evidence>
<feature type="domain" description="GHMP kinase C-terminal" evidence="15">
    <location>
        <begin position="205"/>
        <end position="281"/>
    </location>
</feature>
<feature type="domain" description="GHMP kinase N-terminal" evidence="14">
    <location>
        <begin position="60"/>
        <end position="142"/>
    </location>
</feature>
<dbReference type="Gene3D" id="3.30.70.890">
    <property type="entry name" value="GHMP kinase, C-terminal domain"/>
    <property type="match status" value="1"/>
</dbReference>
<dbReference type="EC" id="2.7.1.39" evidence="3 13"/>
<evidence type="ECO:0000256" key="1">
    <source>
        <dbReference type="ARBA" id="ARBA00005015"/>
    </source>
</evidence>
<dbReference type="Pfam" id="PF00288">
    <property type="entry name" value="GHMP_kinases_N"/>
    <property type="match status" value="1"/>
</dbReference>
<dbReference type="EMBL" id="JBCITK010000001">
    <property type="protein sequence ID" value="MEN0644589.1"/>
    <property type="molecule type" value="Genomic_DNA"/>
</dbReference>
<evidence type="ECO:0000256" key="10">
    <source>
        <dbReference type="ARBA" id="ARBA00022840"/>
    </source>
</evidence>
<evidence type="ECO:0000256" key="3">
    <source>
        <dbReference type="ARBA" id="ARBA00012078"/>
    </source>
</evidence>
<comment type="similarity">
    <text evidence="2 13">Belongs to the GHMP kinase family. Homoserine kinase subfamily.</text>
</comment>
<comment type="caution">
    <text evidence="16">The sequence shown here is derived from an EMBL/GenBank/DDBJ whole genome shotgun (WGS) entry which is preliminary data.</text>
</comment>
<evidence type="ECO:0000256" key="4">
    <source>
        <dbReference type="ARBA" id="ARBA00017858"/>
    </source>
</evidence>
<dbReference type="HAMAP" id="MF_00384">
    <property type="entry name" value="Homoser_kinase"/>
    <property type="match status" value="1"/>
</dbReference>
<name>A0ABU9VL81_9BACI</name>
<organism evidence="16 17">
    <name type="scientific">Alkalicoccobacillus gibsonii</name>
    <dbReference type="NCBI Taxonomy" id="79881"/>
    <lineage>
        <taxon>Bacteria</taxon>
        <taxon>Bacillati</taxon>
        <taxon>Bacillota</taxon>
        <taxon>Bacilli</taxon>
        <taxon>Bacillales</taxon>
        <taxon>Bacillaceae</taxon>
        <taxon>Alkalicoccobacillus</taxon>
    </lineage>
</organism>
<dbReference type="PRINTS" id="PR00958">
    <property type="entry name" value="HOMSERKINASE"/>
</dbReference>
<feature type="binding site" evidence="13">
    <location>
        <begin position="89"/>
        <end position="99"/>
    </location>
    <ligand>
        <name>ATP</name>
        <dbReference type="ChEBI" id="CHEBI:30616"/>
    </ligand>
</feature>
<evidence type="ECO:0000256" key="11">
    <source>
        <dbReference type="ARBA" id="ARBA00049375"/>
    </source>
</evidence>
<accession>A0ABU9VL81</accession>
<dbReference type="NCBIfam" id="TIGR00191">
    <property type="entry name" value="thrB"/>
    <property type="match status" value="1"/>
</dbReference>
<dbReference type="InterPro" id="IPR014721">
    <property type="entry name" value="Ribsml_uS5_D2-typ_fold_subgr"/>
</dbReference>
<keyword evidence="10 13" id="KW-0067">ATP-binding</keyword>
<dbReference type="PANTHER" id="PTHR20861">
    <property type="entry name" value="HOMOSERINE/4-DIPHOSPHOCYTIDYL-2-C-METHYL-D-ERYTHRITOL KINASE"/>
    <property type="match status" value="1"/>
</dbReference>
<reference evidence="16 17" key="1">
    <citation type="submission" date="2024-03" db="EMBL/GenBank/DDBJ databases">
        <title>Bacilli Hybrid Assemblies.</title>
        <authorList>
            <person name="Kovac J."/>
        </authorList>
    </citation>
    <scope>NUCLEOTIDE SEQUENCE [LARGE SCALE GENOMIC DNA]</scope>
    <source>
        <strain evidence="16 17">FSL R7-0666</strain>
    </source>
</reference>
<keyword evidence="7 13" id="KW-0791">Threonine biosynthesis</keyword>
<dbReference type="GO" id="GO:0004413">
    <property type="term" value="F:homoserine kinase activity"/>
    <property type="evidence" value="ECO:0007669"/>
    <property type="project" value="UniProtKB-EC"/>
</dbReference>
<protein>
    <recommendedName>
        <fullName evidence="4 13">Homoserine kinase</fullName>
        <shortName evidence="13">HK</shortName>
        <shortName evidence="13">HSK</shortName>
        <ecNumber evidence="3 13">2.7.1.39</ecNumber>
    </recommendedName>
</protein>
<evidence type="ECO:0000256" key="7">
    <source>
        <dbReference type="ARBA" id="ARBA00022697"/>
    </source>
</evidence>
<keyword evidence="9 13" id="KW-0418">Kinase</keyword>
<evidence type="ECO:0000313" key="16">
    <source>
        <dbReference type="EMBL" id="MEN0644589.1"/>
    </source>
</evidence>
<comment type="pathway">
    <text evidence="1 13">Amino-acid biosynthesis; L-threonine biosynthesis; L-threonine from L-aspartate: step 4/5.</text>
</comment>
<dbReference type="InterPro" id="IPR036554">
    <property type="entry name" value="GHMP_kinase_C_sf"/>
</dbReference>
<comment type="function">
    <text evidence="12 13">Catalyzes the ATP-dependent phosphorylation of L-homoserine to L-homoserine phosphate.</text>
</comment>
<dbReference type="PIRSF" id="PIRSF000676">
    <property type="entry name" value="Homoser_kin"/>
    <property type="match status" value="1"/>
</dbReference>
<evidence type="ECO:0000256" key="9">
    <source>
        <dbReference type="ARBA" id="ARBA00022777"/>
    </source>
</evidence>
<dbReference type="Proteomes" id="UP001418796">
    <property type="component" value="Unassembled WGS sequence"/>
</dbReference>
<gene>
    <name evidence="13 16" type="primary">thrB</name>
    <name evidence="16" type="ORF">MKY91_15665</name>
</gene>
<dbReference type="InterPro" id="IPR006204">
    <property type="entry name" value="GHMP_kinase_N_dom"/>
</dbReference>
<evidence type="ECO:0000256" key="2">
    <source>
        <dbReference type="ARBA" id="ARBA00007370"/>
    </source>
</evidence>
<keyword evidence="8 13" id="KW-0547">Nucleotide-binding</keyword>
<evidence type="ECO:0000256" key="12">
    <source>
        <dbReference type="ARBA" id="ARBA00049954"/>
    </source>
</evidence>
<dbReference type="InterPro" id="IPR006203">
    <property type="entry name" value="GHMP_knse_ATP-bd_CS"/>
</dbReference>
<keyword evidence="13" id="KW-0963">Cytoplasm</keyword>
<proteinExistence type="inferred from homology"/>
<dbReference type="PANTHER" id="PTHR20861:SF1">
    <property type="entry name" value="HOMOSERINE KINASE"/>
    <property type="match status" value="1"/>
</dbReference>
<dbReference type="InterPro" id="IPR013750">
    <property type="entry name" value="GHMP_kinase_C_dom"/>
</dbReference>
<keyword evidence="6 13" id="KW-0808">Transferase</keyword>
<keyword evidence="5 13" id="KW-0028">Amino-acid biosynthesis</keyword>
<evidence type="ECO:0000256" key="5">
    <source>
        <dbReference type="ARBA" id="ARBA00022605"/>
    </source>
</evidence>
<dbReference type="SUPFAM" id="SSF55060">
    <property type="entry name" value="GHMP Kinase, C-terminal domain"/>
    <property type="match status" value="1"/>
</dbReference>